<feature type="domain" description="Glycosyl transferase family 1" evidence="1">
    <location>
        <begin position="236"/>
        <end position="384"/>
    </location>
</feature>
<gene>
    <name evidence="2" type="ORF">HHT355_0928</name>
</gene>
<dbReference type="EMBL" id="CVTD020000011">
    <property type="protein sequence ID" value="CRZ34131.1"/>
    <property type="molecule type" value="Genomic_DNA"/>
</dbReference>
<organism evidence="2 3">
    <name type="scientific">Herbinix hemicellulosilytica</name>
    <dbReference type="NCBI Taxonomy" id="1564487"/>
    <lineage>
        <taxon>Bacteria</taxon>
        <taxon>Bacillati</taxon>
        <taxon>Bacillota</taxon>
        <taxon>Clostridia</taxon>
        <taxon>Lachnospirales</taxon>
        <taxon>Lachnospiraceae</taxon>
        <taxon>Herbinix</taxon>
    </lineage>
</organism>
<reference evidence="2 3" key="1">
    <citation type="submission" date="2015-06" db="EMBL/GenBank/DDBJ databases">
        <authorList>
            <person name="Wibberg Daniel"/>
        </authorList>
    </citation>
    <scope>NUCLEOTIDE SEQUENCE [LARGE SCALE GENOMIC DNA]</scope>
    <source>
        <strain evidence="2 3">T3/55T</strain>
    </source>
</reference>
<evidence type="ECO:0000313" key="2">
    <source>
        <dbReference type="EMBL" id="CRZ34131.1"/>
    </source>
</evidence>
<dbReference type="OrthoDB" id="9807097at2"/>
<evidence type="ECO:0000313" key="3">
    <source>
        <dbReference type="Proteomes" id="UP000236497"/>
    </source>
</evidence>
<dbReference type="InterPro" id="IPR001296">
    <property type="entry name" value="Glyco_trans_1"/>
</dbReference>
<dbReference type="SUPFAM" id="SSF53756">
    <property type="entry name" value="UDP-Glycosyltransferase/glycogen phosphorylase"/>
    <property type="match status" value="1"/>
</dbReference>
<dbReference type="PANTHER" id="PTHR12526:SF630">
    <property type="entry name" value="GLYCOSYLTRANSFERASE"/>
    <property type="match status" value="1"/>
</dbReference>
<dbReference type="Proteomes" id="UP000236497">
    <property type="component" value="Unassembled WGS sequence"/>
</dbReference>
<dbReference type="Pfam" id="PF00534">
    <property type="entry name" value="Glycos_transf_1"/>
    <property type="match status" value="1"/>
</dbReference>
<dbReference type="PANTHER" id="PTHR12526">
    <property type="entry name" value="GLYCOSYLTRANSFERASE"/>
    <property type="match status" value="1"/>
</dbReference>
<name>A0A0H5SH61_HERHM</name>
<keyword evidence="3" id="KW-1185">Reference proteome</keyword>
<dbReference type="AlphaFoldDB" id="A0A0H5SH61"/>
<accession>A0A0H5SH61</accession>
<dbReference type="Gene3D" id="3.40.50.2000">
    <property type="entry name" value="Glycogen Phosphorylase B"/>
    <property type="match status" value="2"/>
</dbReference>
<protein>
    <recommendedName>
        <fullName evidence="1">Glycosyl transferase family 1 domain-containing protein</fullName>
    </recommendedName>
</protein>
<proteinExistence type="predicted"/>
<sequence>MKKLLFVINTMGRAGAEKALVELLRKLSSMEKYELFLYSIIPCGELFKSVPEKVQILNKRTYECSVTSVRGRLIIICKIVQAFFYKLTGFRQIRYLLGNIKEQKASGRKLQYDKLFWRLLAEGRAGLSDTYDLAVAYIEGASTYFLADKVKAGKKAAFVHIDYERAGYTPFMDRDCYGKMDRIYVVSKGVEEKFCNTYPEYRKKVRLFRNLLNKDEIIEMANIGTGFTDDFDGIRLVTVGRLHYQKGYDVAVEALAKITKDGYNVRWYVIGEGPERARLEKLIKKYGLESSFILMGRKDNPYPYVKQADIYVHASRYEGKSIAIEEAQILGKAIVASDCTGNSEQIVSGHDGVLFPLNAENIANEIKWLIDNPAIRAKYEKNTKGKKLEYPEDIDDMLALINT</sequence>
<dbReference type="RefSeq" id="WP_103202257.1">
    <property type="nucleotide sequence ID" value="NZ_CVTD020000011.1"/>
</dbReference>
<dbReference type="CDD" id="cd03811">
    <property type="entry name" value="GT4_GT28_WabH-like"/>
    <property type="match status" value="1"/>
</dbReference>
<dbReference type="GO" id="GO:0016757">
    <property type="term" value="F:glycosyltransferase activity"/>
    <property type="evidence" value="ECO:0007669"/>
    <property type="project" value="InterPro"/>
</dbReference>
<evidence type="ECO:0000259" key="1">
    <source>
        <dbReference type="Pfam" id="PF00534"/>
    </source>
</evidence>